<dbReference type="OrthoDB" id="6025757at2"/>
<dbReference type="AlphaFoldDB" id="A0A3G8H820"/>
<dbReference type="Pfam" id="PF11445">
    <property type="entry name" value="DUF2894"/>
    <property type="match status" value="1"/>
</dbReference>
<dbReference type="RefSeq" id="WP_124686428.1">
    <property type="nucleotide sequence ID" value="NZ_CP033970.1"/>
</dbReference>
<reference evidence="3" key="1">
    <citation type="submission" date="2018-11" db="EMBL/GenBank/DDBJ databases">
        <title>FDA dAtabase for Regulatory Grade micrObial Sequences (FDA-ARGOS): Supporting development and validation of Infectious Disease Dx tests.</title>
        <authorList>
            <person name="Goldberg B."/>
            <person name="Campos J."/>
            <person name="Tallon L."/>
            <person name="Sadzewicz L."/>
            <person name="Zhao X."/>
            <person name="Vavikolanu K."/>
            <person name="Mehta A."/>
            <person name="Aluvathingal J."/>
            <person name="Nadendla S."/>
            <person name="Geyer C."/>
            <person name="Nandy P."/>
            <person name="Yan Y."/>
            <person name="Sichtig H."/>
        </authorList>
    </citation>
    <scope>NUCLEOTIDE SEQUENCE [LARGE SCALE GENOMIC DNA]</scope>
    <source>
        <strain evidence="3">FDAARGOS_614</strain>
    </source>
</reference>
<evidence type="ECO:0000256" key="1">
    <source>
        <dbReference type="SAM" id="MobiDB-lite"/>
    </source>
</evidence>
<sequence length="225" mass="24025">MHEDAQPDPRARLDAWRLSGADRADPVRFCLIDAMARRAAGFDGEARRWLDARLAALVAAYGEAIERDAAGEASVCEASPSPTGALADLAALTARLARGADVDTCPPTASPTAPTAPTSPTPSNTLPRGAAAEPALADYFRDTWARVSVERQLRQSQAHVPDNAGPLNTNHLVHRALSLMREVSPGYLEQFLSYVDALSWLEGMHAIPLVPERKARTRGGKVGNG</sequence>
<organism evidence="2 3">
    <name type="scientific">Cupriavidus pauculus</name>
    <dbReference type="NCBI Taxonomy" id="82633"/>
    <lineage>
        <taxon>Bacteria</taxon>
        <taxon>Pseudomonadati</taxon>
        <taxon>Pseudomonadota</taxon>
        <taxon>Betaproteobacteria</taxon>
        <taxon>Burkholderiales</taxon>
        <taxon>Burkholderiaceae</taxon>
        <taxon>Cupriavidus</taxon>
    </lineage>
</organism>
<name>A0A3G8H820_9BURK</name>
<dbReference type="InterPro" id="IPR021549">
    <property type="entry name" value="DUF2894"/>
</dbReference>
<evidence type="ECO:0000313" key="3">
    <source>
        <dbReference type="Proteomes" id="UP000270411"/>
    </source>
</evidence>
<feature type="region of interest" description="Disordered" evidence="1">
    <location>
        <begin position="102"/>
        <end position="129"/>
    </location>
</feature>
<gene>
    <name evidence="2" type="ORF">EHF44_25335</name>
</gene>
<dbReference type="Proteomes" id="UP000270411">
    <property type="component" value="Chromosome 2"/>
</dbReference>
<dbReference type="EMBL" id="CP033970">
    <property type="protein sequence ID" value="AZG16697.1"/>
    <property type="molecule type" value="Genomic_DNA"/>
</dbReference>
<accession>A0A3G8H820</accession>
<evidence type="ECO:0000313" key="2">
    <source>
        <dbReference type="EMBL" id="AZG16697.1"/>
    </source>
</evidence>
<feature type="compositionally biased region" description="Low complexity" evidence="1">
    <location>
        <begin position="106"/>
        <end position="123"/>
    </location>
</feature>
<dbReference type="KEGG" id="cpau:EHF44_25335"/>
<protein>
    <submittedName>
        <fullName evidence="2">DUF2894 domain-containing protein</fullName>
    </submittedName>
</protein>
<proteinExistence type="predicted"/>